<sequence length="112" mass="12298">MSMTLRYRAIIANAEATLANPRSSQPCYSPRASRAPAGMFSYLIYIFALHKRAFPASEYTGPWAVMAIVILVLTALLGLLGLVQACRFWLMDRRASAAPVPYMHPPPAVSGR</sequence>
<feature type="transmembrane region" description="Helical" evidence="1">
    <location>
        <begin position="32"/>
        <end position="50"/>
    </location>
</feature>
<comment type="caution">
    <text evidence="2">The sequence shown here is derived from an EMBL/GenBank/DDBJ whole genome shotgun (WGS) entry which is preliminary data.</text>
</comment>
<evidence type="ECO:0000313" key="3">
    <source>
        <dbReference type="Proteomes" id="UP001221757"/>
    </source>
</evidence>
<keyword evidence="1" id="KW-0472">Membrane</keyword>
<name>A0AAD7D9A5_MYCRO</name>
<dbReference type="Proteomes" id="UP001221757">
    <property type="component" value="Unassembled WGS sequence"/>
</dbReference>
<keyword evidence="1" id="KW-0812">Transmembrane</keyword>
<reference evidence="2" key="1">
    <citation type="submission" date="2023-03" db="EMBL/GenBank/DDBJ databases">
        <title>Massive genome expansion in bonnet fungi (Mycena s.s.) driven by repeated elements and novel gene families across ecological guilds.</title>
        <authorList>
            <consortium name="Lawrence Berkeley National Laboratory"/>
            <person name="Harder C.B."/>
            <person name="Miyauchi S."/>
            <person name="Viragh M."/>
            <person name="Kuo A."/>
            <person name="Thoen E."/>
            <person name="Andreopoulos B."/>
            <person name="Lu D."/>
            <person name="Skrede I."/>
            <person name="Drula E."/>
            <person name="Henrissat B."/>
            <person name="Morin E."/>
            <person name="Kohler A."/>
            <person name="Barry K."/>
            <person name="LaButti K."/>
            <person name="Morin E."/>
            <person name="Salamov A."/>
            <person name="Lipzen A."/>
            <person name="Mereny Z."/>
            <person name="Hegedus B."/>
            <person name="Baldrian P."/>
            <person name="Stursova M."/>
            <person name="Weitz H."/>
            <person name="Taylor A."/>
            <person name="Grigoriev I.V."/>
            <person name="Nagy L.G."/>
            <person name="Martin F."/>
            <person name="Kauserud H."/>
        </authorList>
    </citation>
    <scope>NUCLEOTIDE SEQUENCE</scope>
    <source>
        <strain evidence="2">CBHHK067</strain>
    </source>
</reference>
<keyword evidence="3" id="KW-1185">Reference proteome</keyword>
<gene>
    <name evidence="2" type="ORF">B0H17DRAFT_1204432</name>
</gene>
<proteinExistence type="predicted"/>
<evidence type="ECO:0000256" key="1">
    <source>
        <dbReference type="SAM" id="Phobius"/>
    </source>
</evidence>
<keyword evidence="1" id="KW-1133">Transmembrane helix</keyword>
<feature type="transmembrane region" description="Helical" evidence="1">
    <location>
        <begin position="62"/>
        <end position="83"/>
    </location>
</feature>
<accession>A0AAD7D9A5</accession>
<dbReference type="EMBL" id="JARKIE010000098">
    <property type="protein sequence ID" value="KAJ7686227.1"/>
    <property type="molecule type" value="Genomic_DNA"/>
</dbReference>
<organism evidence="2 3">
    <name type="scientific">Mycena rosella</name>
    <name type="common">Pink bonnet</name>
    <name type="synonym">Agaricus rosellus</name>
    <dbReference type="NCBI Taxonomy" id="1033263"/>
    <lineage>
        <taxon>Eukaryota</taxon>
        <taxon>Fungi</taxon>
        <taxon>Dikarya</taxon>
        <taxon>Basidiomycota</taxon>
        <taxon>Agaricomycotina</taxon>
        <taxon>Agaricomycetes</taxon>
        <taxon>Agaricomycetidae</taxon>
        <taxon>Agaricales</taxon>
        <taxon>Marasmiineae</taxon>
        <taxon>Mycenaceae</taxon>
        <taxon>Mycena</taxon>
    </lineage>
</organism>
<protein>
    <submittedName>
        <fullName evidence="2">Uncharacterized protein</fullName>
    </submittedName>
</protein>
<dbReference type="AlphaFoldDB" id="A0AAD7D9A5"/>
<evidence type="ECO:0000313" key="2">
    <source>
        <dbReference type="EMBL" id="KAJ7686227.1"/>
    </source>
</evidence>